<organism evidence="1 2">
    <name type="scientific">Brachionus plicatilis</name>
    <name type="common">Marine rotifer</name>
    <name type="synonym">Brachionus muelleri</name>
    <dbReference type="NCBI Taxonomy" id="10195"/>
    <lineage>
        <taxon>Eukaryota</taxon>
        <taxon>Metazoa</taxon>
        <taxon>Spiralia</taxon>
        <taxon>Gnathifera</taxon>
        <taxon>Rotifera</taxon>
        <taxon>Eurotatoria</taxon>
        <taxon>Monogononta</taxon>
        <taxon>Pseudotrocha</taxon>
        <taxon>Ploima</taxon>
        <taxon>Brachionidae</taxon>
        <taxon>Brachionus</taxon>
    </lineage>
</organism>
<proteinExistence type="predicted"/>
<reference evidence="1 2" key="1">
    <citation type="journal article" date="2018" name="Sci. Rep.">
        <title>Genomic signatures of local adaptation to the degree of environmental predictability in rotifers.</title>
        <authorList>
            <person name="Franch-Gras L."/>
            <person name="Hahn C."/>
            <person name="Garcia-Roger E.M."/>
            <person name="Carmona M.J."/>
            <person name="Serra M."/>
            <person name="Gomez A."/>
        </authorList>
    </citation>
    <scope>NUCLEOTIDE SEQUENCE [LARGE SCALE GENOMIC DNA]</scope>
    <source>
        <strain evidence="1">HYR1</strain>
    </source>
</reference>
<dbReference type="AlphaFoldDB" id="A0A3M7PT10"/>
<sequence>MWKNLNFCGDNYYSNKFGAKSPPKSFLNDLNRDVLERIKKFILFQEEKNEDELFNVKTLVSNHHNFFKETKIKIRFKCTITLP</sequence>
<comment type="caution">
    <text evidence="1">The sequence shown here is derived from an EMBL/GenBank/DDBJ whole genome shotgun (WGS) entry which is preliminary data.</text>
</comment>
<dbReference type="EMBL" id="REGN01009116">
    <property type="protein sequence ID" value="RNA01915.1"/>
    <property type="molecule type" value="Genomic_DNA"/>
</dbReference>
<evidence type="ECO:0000313" key="2">
    <source>
        <dbReference type="Proteomes" id="UP000276133"/>
    </source>
</evidence>
<evidence type="ECO:0000313" key="1">
    <source>
        <dbReference type="EMBL" id="RNA01915.1"/>
    </source>
</evidence>
<protein>
    <submittedName>
        <fullName evidence="1">Uncharacterized protein</fullName>
    </submittedName>
</protein>
<gene>
    <name evidence="1" type="ORF">BpHYR1_041138</name>
</gene>
<name>A0A3M7PT10_BRAPC</name>
<dbReference type="Proteomes" id="UP000276133">
    <property type="component" value="Unassembled WGS sequence"/>
</dbReference>
<accession>A0A3M7PT10</accession>
<keyword evidence="2" id="KW-1185">Reference proteome</keyword>